<dbReference type="InterPro" id="IPR001279">
    <property type="entry name" value="Metallo-B-lactamas"/>
</dbReference>
<evidence type="ECO:0000259" key="3">
    <source>
        <dbReference type="SMART" id="SM00849"/>
    </source>
</evidence>
<dbReference type="OrthoDB" id="9803916at2"/>
<dbReference type="EC" id="3.1.26.11" evidence="4"/>
<dbReference type="SUPFAM" id="SSF56281">
    <property type="entry name" value="Metallo-hydrolase/oxidoreductase"/>
    <property type="match status" value="1"/>
</dbReference>
<evidence type="ECO:0000313" key="5">
    <source>
        <dbReference type="Proteomes" id="UP000061569"/>
    </source>
</evidence>
<gene>
    <name evidence="4" type="primary">rnz</name>
    <name evidence="4" type="ORF">GLE_4169</name>
</gene>
<dbReference type="PATRIC" id="fig|69.6.peg.4111"/>
<dbReference type="InterPro" id="IPR006311">
    <property type="entry name" value="TAT_signal"/>
</dbReference>
<organism evidence="4 5">
    <name type="scientific">Lysobacter enzymogenes</name>
    <dbReference type="NCBI Taxonomy" id="69"/>
    <lineage>
        <taxon>Bacteria</taxon>
        <taxon>Pseudomonadati</taxon>
        <taxon>Pseudomonadota</taxon>
        <taxon>Gammaproteobacteria</taxon>
        <taxon>Lysobacterales</taxon>
        <taxon>Lysobacteraceae</taxon>
        <taxon>Lysobacter</taxon>
    </lineage>
</organism>
<dbReference type="GO" id="GO:0042781">
    <property type="term" value="F:3'-tRNA processing endoribonuclease activity"/>
    <property type="evidence" value="ECO:0007669"/>
    <property type="project" value="UniProtKB-EC"/>
</dbReference>
<feature type="domain" description="Metallo-beta-lactamase" evidence="3">
    <location>
        <begin position="70"/>
        <end position="271"/>
    </location>
</feature>
<dbReference type="PANTHER" id="PTHR46018:SF2">
    <property type="entry name" value="ZINC PHOSPHODIESTERASE ELAC PROTEIN 1"/>
    <property type="match status" value="1"/>
</dbReference>
<dbReference type="Proteomes" id="UP000061569">
    <property type="component" value="Chromosome"/>
</dbReference>
<keyword evidence="2" id="KW-0732">Signal</keyword>
<evidence type="ECO:0000256" key="2">
    <source>
        <dbReference type="SAM" id="SignalP"/>
    </source>
</evidence>
<dbReference type="SMART" id="SM00849">
    <property type="entry name" value="Lactamase_B"/>
    <property type="match status" value="1"/>
</dbReference>
<accession>A0A0S2DLP4</accession>
<dbReference type="Pfam" id="PF12706">
    <property type="entry name" value="Lactamase_B_2"/>
    <property type="match status" value="1"/>
</dbReference>
<dbReference type="PANTHER" id="PTHR46018">
    <property type="entry name" value="ZINC PHOSPHODIESTERASE ELAC PROTEIN 1"/>
    <property type="match status" value="1"/>
</dbReference>
<keyword evidence="1 4" id="KW-0378">Hydrolase</keyword>
<dbReference type="PROSITE" id="PS51318">
    <property type="entry name" value="TAT"/>
    <property type="match status" value="1"/>
</dbReference>
<name>A0A0S2DLP4_LYSEN</name>
<dbReference type="KEGG" id="lez:GLE_4169"/>
<dbReference type="Gene3D" id="3.60.15.10">
    <property type="entry name" value="Ribonuclease Z/Hydroxyacylglutathione hydrolase-like"/>
    <property type="match status" value="1"/>
</dbReference>
<dbReference type="EMBL" id="CP013140">
    <property type="protein sequence ID" value="ALN59511.1"/>
    <property type="molecule type" value="Genomic_DNA"/>
</dbReference>
<feature type="signal peptide" evidence="2">
    <location>
        <begin position="1"/>
        <end position="29"/>
    </location>
</feature>
<evidence type="ECO:0000256" key="1">
    <source>
        <dbReference type="ARBA" id="ARBA00022801"/>
    </source>
</evidence>
<dbReference type="CDD" id="cd07719">
    <property type="entry name" value="arylsulfatase_AtsA-like_MBL-fold"/>
    <property type="match status" value="1"/>
</dbReference>
<proteinExistence type="predicted"/>
<sequence>MHTPDDPARRRILAASLAALGAAALPALAAAAPPAAATPADAGAPARAGTRLILLGTAGGPTPKPLRAAPASAVVVDGAVYVVDCGNGVARQLALAGLRLGALRGVFVTHHHSDHNADYGNLLLLAWAADLRTPVDAWGPPPLKRMTRQFLRLNATDIRTRIADEGRVDPATLIRAHELRAGGEVVRDERVRVRAAVVEHPPLKPAFAYRFDTADRSIVFSGDTRPSAALIELARGADVLVHEVMYLPALEKLIASEAQAARLRQHLLESHTTAEQVGRVASEAGVKTLVLNHFVPGGDPALTDDVWRAAVAPHFKGELVIGRDLLEL</sequence>
<reference evidence="4 5" key="1">
    <citation type="submission" date="2015-11" db="EMBL/GenBank/DDBJ databases">
        <title>Genome sequences of Lysobacter enzymogenes strain C3 and Lysobacter antibioticus ATCC 29479.</title>
        <authorList>
            <person name="Kobayashi D.Y."/>
        </authorList>
    </citation>
    <scope>NUCLEOTIDE SEQUENCE [LARGE SCALE GENOMIC DNA]</scope>
    <source>
        <strain evidence="4 5">C3</strain>
    </source>
</reference>
<feature type="chain" id="PRO_5006594939" evidence="2">
    <location>
        <begin position="30"/>
        <end position="328"/>
    </location>
</feature>
<dbReference type="AlphaFoldDB" id="A0A0S2DLP4"/>
<evidence type="ECO:0000313" key="4">
    <source>
        <dbReference type="EMBL" id="ALN59511.1"/>
    </source>
</evidence>
<dbReference type="STRING" id="69.GLE_4169"/>
<dbReference type="InterPro" id="IPR044094">
    <property type="entry name" value="AtsA-like_MBL-fold"/>
</dbReference>
<dbReference type="InterPro" id="IPR036866">
    <property type="entry name" value="RibonucZ/Hydroxyglut_hydro"/>
</dbReference>
<protein>
    <submittedName>
        <fullName evidence="4">Ribonuclease Z</fullName>
        <ecNumber evidence="4">3.1.26.11</ecNumber>
    </submittedName>
</protein>